<proteinExistence type="predicted"/>
<dbReference type="CDD" id="cd03019">
    <property type="entry name" value="DsbA_DsbA"/>
    <property type="match status" value="1"/>
</dbReference>
<name>A0ABP9DRV9_9GAMM</name>
<feature type="signal peptide" evidence="2">
    <location>
        <begin position="1"/>
        <end position="27"/>
    </location>
</feature>
<sequence length="224" mass="24508">MIHRQTFVLLAALTLAGLLPVAGHAQAAKPAPAPVEGVDYVAIEGGQPWQPLAGKIEVVEVFAYWCHHCRDFQPMVDQWRKGLAKDVRFTYVPAAFDLQDNYARAYFAADALGAQGKTHHATFRAIHDTQAMPSRGVSVEEIATFYDGLGVNAKRTRAAMTSKATDARMQAAREFAIRSGIEGTPTIVVNGIWRVRGRTLPDVLRITDALVARERARRAASTTP</sequence>
<dbReference type="InterPro" id="IPR050824">
    <property type="entry name" value="Thiol_disulfide_DsbA"/>
</dbReference>
<organism evidence="4 5">
    <name type="scientific">Luteimonas vadosa</name>
    <dbReference type="NCBI Taxonomy" id="1165507"/>
    <lineage>
        <taxon>Bacteria</taxon>
        <taxon>Pseudomonadati</taxon>
        <taxon>Pseudomonadota</taxon>
        <taxon>Gammaproteobacteria</taxon>
        <taxon>Lysobacterales</taxon>
        <taxon>Lysobacteraceae</taxon>
        <taxon>Luteimonas</taxon>
    </lineage>
</organism>
<evidence type="ECO:0000313" key="4">
    <source>
        <dbReference type="EMBL" id="GAA4858310.1"/>
    </source>
</evidence>
<evidence type="ECO:0000256" key="2">
    <source>
        <dbReference type="SAM" id="SignalP"/>
    </source>
</evidence>
<dbReference type="SUPFAM" id="SSF52833">
    <property type="entry name" value="Thioredoxin-like"/>
    <property type="match status" value="1"/>
</dbReference>
<dbReference type="PROSITE" id="PS51352">
    <property type="entry name" value="THIOREDOXIN_2"/>
    <property type="match status" value="1"/>
</dbReference>
<dbReference type="Proteomes" id="UP001501323">
    <property type="component" value="Unassembled WGS sequence"/>
</dbReference>
<dbReference type="InterPro" id="IPR012336">
    <property type="entry name" value="Thioredoxin-like_fold"/>
</dbReference>
<dbReference type="RefSeq" id="WP_345294170.1">
    <property type="nucleotide sequence ID" value="NZ_BAABJY010000001.1"/>
</dbReference>
<dbReference type="PANTHER" id="PTHR35891">
    <property type="entry name" value="THIOL:DISULFIDE INTERCHANGE PROTEIN DSBA"/>
    <property type="match status" value="1"/>
</dbReference>
<dbReference type="InterPro" id="IPR036249">
    <property type="entry name" value="Thioredoxin-like_sf"/>
</dbReference>
<comment type="caution">
    <text evidence="4">The sequence shown here is derived from an EMBL/GenBank/DDBJ whole genome shotgun (WGS) entry which is preliminary data.</text>
</comment>
<gene>
    <name evidence="4" type="ORF">GCM10023332_07710</name>
</gene>
<keyword evidence="1 2" id="KW-0732">Signal</keyword>
<feature type="domain" description="Thioredoxin" evidence="3">
    <location>
        <begin position="25"/>
        <end position="212"/>
    </location>
</feature>
<keyword evidence="5" id="KW-1185">Reference proteome</keyword>
<dbReference type="InterPro" id="IPR013766">
    <property type="entry name" value="Thioredoxin_domain"/>
</dbReference>
<reference evidence="5" key="1">
    <citation type="journal article" date="2019" name="Int. J. Syst. Evol. Microbiol.">
        <title>The Global Catalogue of Microorganisms (GCM) 10K type strain sequencing project: providing services to taxonomists for standard genome sequencing and annotation.</title>
        <authorList>
            <consortium name="The Broad Institute Genomics Platform"/>
            <consortium name="The Broad Institute Genome Sequencing Center for Infectious Disease"/>
            <person name="Wu L."/>
            <person name="Ma J."/>
        </authorList>
    </citation>
    <scope>NUCLEOTIDE SEQUENCE [LARGE SCALE GENOMIC DNA]</scope>
    <source>
        <strain evidence="5">JCM 18392</strain>
    </source>
</reference>
<dbReference type="Pfam" id="PF13462">
    <property type="entry name" value="Thioredoxin_4"/>
    <property type="match status" value="1"/>
</dbReference>
<evidence type="ECO:0000256" key="1">
    <source>
        <dbReference type="ARBA" id="ARBA00022729"/>
    </source>
</evidence>
<feature type="chain" id="PRO_5046771551" description="Thioredoxin domain-containing protein" evidence="2">
    <location>
        <begin position="28"/>
        <end position="224"/>
    </location>
</feature>
<dbReference type="InterPro" id="IPR023205">
    <property type="entry name" value="DsbA/DsbL"/>
</dbReference>
<evidence type="ECO:0000259" key="3">
    <source>
        <dbReference type="PROSITE" id="PS51352"/>
    </source>
</evidence>
<protein>
    <recommendedName>
        <fullName evidence="3">Thioredoxin domain-containing protein</fullName>
    </recommendedName>
</protein>
<dbReference type="Gene3D" id="3.40.30.10">
    <property type="entry name" value="Glutaredoxin"/>
    <property type="match status" value="1"/>
</dbReference>
<accession>A0ABP9DRV9</accession>
<dbReference type="PANTHER" id="PTHR35891:SF2">
    <property type="entry name" value="THIOL:DISULFIDE INTERCHANGE PROTEIN DSBA"/>
    <property type="match status" value="1"/>
</dbReference>
<evidence type="ECO:0000313" key="5">
    <source>
        <dbReference type="Proteomes" id="UP001501323"/>
    </source>
</evidence>
<dbReference type="EMBL" id="BAABJY010000001">
    <property type="protein sequence ID" value="GAA4858310.1"/>
    <property type="molecule type" value="Genomic_DNA"/>
</dbReference>